<comment type="caution">
    <text evidence="2">The sequence shown here is derived from an EMBL/GenBank/DDBJ whole genome shotgun (WGS) entry which is preliminary data.</text>
</comment>
<dbReference type="SMART" id="SM00260">
    <property type="entry name" value="CheW"/>
    <property type="match status" value="2"/>
</dbReference>
<name>A0A926VFZ6_9CYAN</name>
<dbReference type="Pfam" id="PF01584">
    <property type="entry name" value="CheW"/>
    <property type="match status" value="2"/>
</dbReference>
<evidence type="ECO:0000313" key="3">
    <source>
        <dbReference type="Proteomes" id="UP000641646"/>
    </source>
</evidence>
<dbReference type="GO" id="GO:0006935">
    <property type="term" value="P:chemotaxis"/>
    <property type="evidence" value="ECO:0007669"/>
    <property type="project" value="InterPro"/>
</dbReference>
<evidence type="ECO:0000259" key="1">
    <source>
        <dbReference type="PROSITE" id="PS50851"/>
    </source>
</evidence>
<dbReference type="PROSITE" id="PS50851">
    <property type="entry name" value="CHEW"/>
    <property type="match status" value="2"/>
</dbReference>
<dbReference type="InterPro" id="IPR036061">
    <property type="entry name" value="CheW-like_dom_sf"/>
</dbReference>
<dbReference type="EMBL" id="JACJPW010000046">
    <property type="protein sequence ID" value="MBD2183032.1"/>
    <property type="molecule type" value="Genomic_DNA"/>
</dbReference>
<dbReference type="Gene3D" id="2.40.50.180">
    <property type="entry name" value="CheA-289, Domain 4"/>
    <property type="match status" value="2"/>
</dbReference>
<reference evidence="2" key="1">
    <citation type="journal article" date="2015" name="ISME J.">
        <title>Draft Genome Sequence of Streptomyces incarnatus NRRL8089, which Produces the Nucleoside Antibiotic Sinefungin.</title>
        <authorList>
            <person name="Oshima K."/>
            <person name="Hattori M."/>
            <person name="Shimizu H."/>
            <person name="Fukuda K."/>
            <person name="Nemoto M."/>
            <person name="Inagaki K."/>
            <person name="Tamura T."/>
        </authorList>
    </citation>
    <scope>NUCLEOTIDE SEQUENCE</scope>
    <source>
        <strain evidence="2">FACHB-1375</strain>
    </source>
</reference>
<dbReference type="InterPro" id="IPR002545">
    <property type="entry name" value="CheW-lke_dom"/>
</dbReference>
<accession>A0A926VFZ6</accession>
<dbReference type="PANTHER" id="PTHR22617:SF23">
    <property type="entry name" value="CHEMOTAXIS PROTEIN CHEW"/>
    <property type="match status" value="1"/>
</dbReference>
<reference evidence="2" key="2">
    <citation type="submission" date="2020-08" db="EMBL/GenBank/DDBJ databases">
        <authorList>
            <person name="Chen M."/>
            <person name="Teng W."/>
            <person name="Zhao L."/>
            <person name="Hu C."/>
            <person name="Zhou Y."/>
            <person name="Han B."/>
            <person name="Song L."/>
            <person name="Shu W."/>
        </authorList>
    </citation>
    <scope>NUCLEOTIDE SEQUENCE</scope>
    <source>
        <strain evidence="2">FACHB-1375</strain>
    </source>
</reference>
<feature type="domain" description="CheW-like" evidence="1">
    <location>
        <begin position="3"/>
        <end position="146"/>
    </location>
</feature>
<dbReference type="InterPro" id="IPR039315">
    <property type="entry name" value="CheW"/>
</dbReference>
<sequence length="353" mass="39509">MVDKPYLIFSLNGALYGVEAECVQEIFSLPELKPIAEAPPDIVGVVNLRGDILPIVDLNLRFGYKQLEYSLSDSAIVLEWQKLRIGIIVNQVHEVCNILPEDISKELFYSREVTAKSHSFVSGIAKVAADIVMLLNSKNLLRYSELFAASVVHKTVELDADEERVATNSRHQPYIFCPHATPEEKAIFRERAENLMRPTEKQDFAGLIALAVVGLNGEYFGLDLKLVREFTEIRKVTPVPCCPSHIIGNMNLRGEIVTLVDIRGVLNMPMLNTKIVTKVMVICVDDFVAGVTVDEVFDVAYLHPLQLSPVPTAIHSINNEYLQGTAPYREKMMSILDLQKVFTKGELIVNEEV</sequence>
<dbReference type="GO" id="GO:0005829">
    <property type="term" value="C:cytosol"/>
    <property type="evidence" value="ECO:0007669"/>
    <property type="project" value="TreeGrafter"/>
</dbReference>
<dbReference type="Gene3D" id="2.30.30.40">
    <property type="entry name" value="SH3 Domains"/>
    <property type="match status" value="2"/>
</dbReference>
<dbReference type="GO" id="GO:0007165">
    <property type="term" value="P:signal transduction"/>
    <property type="evidence" value="ECO:0007669"/>
    <property type="project" value="InterPro"/>
</dbReference>
<evidence type="ECO:0000313" key="2">
    <source>
        <dbReference type="EMBL" id="MBD2183032.1"/>
    </source>
</evidence>
<dbReference type="Proteomes" id="UP000641646">
    <property type="component" value="Unassembled WGS sequence"/>
</dbReference>
<feature type="domain" description="CheW-like" evidence="1">
    <location>
        <begin position="207"/>
        <end position="347"/>
    </location>
</feature>
<organism evidence="2 3">
    <name type="scientific">Aerosakkonema funiforme FACHB-1375</name>
    <dbReference type="NCBI Taxonomy" id="2949571"/>
    <lineage>
        <taxon>Bacteria</taxon>
        <taxon>Bacillati</taxon>
        <taxon>Cyanobacteriota</taxon>
        <taxon>Cyanophyceae</taxon>
        <taxon>Oscillatoriophycideae</taxon>
        <taxon>Aerosakkonematales</taxon>
        <taxon>Aerosakkonemataceae</taxon>
        <taxon>Aerosakkonema</taxon>
    </lineage>
</organism>
<proteinExistence type="predicted"/>
<keyword evidence="3" id="KW-1185">Reference proteome</keyword>
<gene>
    <name evidence="2" type="ORF">H6G03_18510</name>
</gene>
<dbReference type="AlphaFoldDB" id="A0A926VFZ6"/>
<dbReference type="PANTHER" id="PTHR22617">
    <property type="entry name" value="CHEMOTAXIS SENSOR HISTIDINE KINASE-RELATED"/>
    <property type="match status" value="1"/>
</dbReference>
<dbReference type="SUPFAM" id="SSF50341">
    <property type="entry name" value="CheW-like"/>
    <property type="match status" value="2"/>
</dbReference>
<protein>
    <submittedName>
        <fullName evidence="2">Purine-binding chemotaxis protein CheW</fullName>
    </submittedName>
</protein>